<accession>A0A0E9P734</accession>
<reference evidence="1" key="2">
    <citation type="journal article" date="2015" name="Fish Shellfish Immunol.">
        <title>Early steps in the European eel (Anguilla anguilla)-Vibrio vulnificus interaction in the gills: Role of the RtxA13 toxin.</title>
        <authorList>
            <person name="Callol A."/>
            <person name="Pajuelo D."/>
            <person name="Ebbesson L."/>
            <person name="Teles M."/>
            <person name="MacKenzie S."/>
            <person name="Amaro C."/>
        </authorList>
    </citation>
    <scope>NUCLEOTIDE SEQUENCE</scope>
</reference>
<dbReference type="AlphaFoldDB" id="A0A0E9P734"/>
<organism evidence="1">
    <name type="scientific">Anguilla anguilla</name>
    <name type="common">European freshwater eel</name>
    <name type="synonym">Muraena anguilla</name>
    <dbReference type="NCBI Taxonomy" id="7936"/>
    <lineage>
        <taxon>Eukaryota</taxon>
        <taxon>Metazoa</taxon>
        <taxon>Chordata</taxon>
        <taxon>Craniata</taxon>
        <taxon>Vertebrata</taxon>
        <taxon>Euteleostomi</taxon>
        <taxon>Actinopterygii</taxon>
        <taxon>Neopterygii</taxon>
        <taxon>Teleostei</taxon>
        <taxon>Anguilliformes</taxon>
        <taxon>Anguillidae</taxon>
        <taxon>Anguilla</taxon>
    </lineage>
</organism>
<reference evidence="1" key="1">
    <citation type="submission" date="2014-11" db="EMBL/GenBank/DDBJ databases">
        <authorList>
            <person name="Amaro Gonzalez C."/>
        </authorList>
    </citation>
    <scope>NUCLEOTIDE SEQUENCE</scope>
</reference>
<sequence length="51" mass="5922">MLFYLNCLVRLSKFKLSGSTDNPIDFCGLRIRLTMKLLGNLFFLLIDHKVC</sequence>
<evidence type="ECO:0000313" key="1">
    <source>
        <dbReference type="EMBL" id="JAH00441.1"/>
    </source>
</evidence>
<dbReference type="EMBL" id="GBXM01108136">
    <property type="protein sequence ID" value="JAH00441.1"/>
    <property type="molecule type" value="Transcribed_RNA"/>
</dbReference>
<name>A0A0E9P734_ANGAN</name>
<protein>
    <submittedName>
        <fullName evidence="1">Uncharacterized protein</fullName>
    </submittedName>
</protein>
<proteinExistence type="predicted"/>